<evidence type="ECO:0000313" key="1">
    <source>
        <dbReference type="EMBL" id="RCG30843.1"/>
    </source>
</evidence>
<sequence>MKGRRLASEAATWVVETVSGGVTRLRDGTRRLRASAARRLTFHAWRRRIRAGGRTISARLGGGLREGWRRLASAAGRYHPFRGRRLTLSGGERPRSLVTSLLLGGVLVGLSYSAYVATISPPNPPVVEGTGEIYLDTPAVPTRLAVNFPPADARQGRSRVEIDIVFVGPRSKPVRWALVLYGDARFTDPGVPAATLIPPGATIVSTKAGKPPFAANPKENVQVISGIAYPAYLNGQASAPHISGWLPVGVVSAAGPTFSLSLPRYGRVQLSPLFQFPRKPGALDIGIPGTWKRPDQFEVIVDAGGNDTGQRIDVASPDIEDPARLHWESDVSVRALLRRTDVRKETGQQFKTFLMGAVVGAGASSLVVALEKLLGSVRIARGGG</sequence>
<dbReference type="EMBL" id="QOIL01000006">
    <property type="protein sequence ID" value="RCG30843.1"/>
    <property type="molecule type" value="Genomic_DNA"/>
</dbReference>
<accession>A0A367FKB8</accession>
<proteinExistence type="predicted"/>
<comment type="caution">
    <text evidence="1">The sequence shown here is derived from an EMBL/GenBank/DDBJ whole genome shotgun (WGS) entry which is preliminary data.</text>
</comment>
<gene>
    <name evidence="1" type="ORF">DQ384_12770</name>
</gene>
<keyword evidence="2" id="KW-1185">Reference proteome</keyword>
<dbReference type="RefSeq" id="WP_114028973.1">
    <property type="nucleotide sequence ID" value="NZ_QOIL01000006.1"/>
</dbReference>
<protein>
    <submittedName>
        <fullName evidence="1">Uncharacterized protein</fullName>
    </submittedName>
</protein>
<name>A0A367FKB8_9ACTN</name>
<reference evidence="1 2" key="1">
    <citation type="submission" date="2018-06" db="EMBL/GenBank/DDBJ databases">
        <title>Sphaerisporangium craniellae sp. nov., isolated from a marine sponge in the South China Sea.</title>
        <authorList>
            <person name="Li L."/>
        </authorList>
    </citation>
    <scope>NUCLEOTIDE SEQUENCE [LARGE SCALE GENOMIC DNA]</scope>
    <source>
        <strain evidence="1 2">CCTCC AA 208026</strain>
    </source>
</reference>
<dbReference type="AlphaFoldDB" id="A0A367FKB8"/>
<organism evidence="1 2">
    <name type="scientific">Sphaerisporangium album</name>
    <dbReference type="NCBI Taxonomy" id="509200"/>
    <lineage>
        <taxon>Bacteria</taxon>
        <taxon>Bacillati</taxon>
        <taxon>Actinomycetota</taxon>
        <taxon>Actinomycetes</taxon>
        <taxon>Streptosporangiales</taxon>
        <taxon>Streptosporangiaceae</taxon>
        <taxon>Sphaerisporangium</taxon>
    </lineage>
</organism>
<evidence type="ECO:0000313" key="2">
    <source>
        <dbReference type="Proteomes" id="UP000253094"/>
    </source>
</evidence>
<dbReference type="Proteomes" id="UP000253094">
    <property type="component" value="Unassembled WGS sequence"/>
</dbReference>